<protein>
    <recommendedName>
        <fullName evidence="1">RNA helicase</fullName>
        <ecNumber evidence="1">3.6.4.13</ecNumber>
    </recommendedName>
</protein>
<keyword evidence="3 9" id="KW-0378">Hydrolase</keyword>
<dbReference type="GO" id="GO:0003724">
    <property type="term" value="F:RNA helicase activity"/>
    <property type="evidence" value="ECO:0007669"/>
    <property type="project" value="UniProtKB-EC"/>
</dbReference>
<dbReference type="InterPro" id="IPR014001">
    <property type="entry name" value="Helicase_ATP-bd"/>
</dbReference>
<name>A0A9P6ZVQ0_9AGAM</name>
<feature type="compositionally biased region" description="Basic and acidic residues" evidence="10">
    <location>
        <begin position="65"/>
        <end position="103"/>
    </location>
</feature>
<reference evidence="13" key="1">
    <citation type="journal article" date="2020" name="New Phytol.">
        <title>Comparative genomics reveals dynamic genome evolution in host specialist ectomycorrhizal fungi.</title>
        <authorList>
            <person name="Lofgren L.A."/>
            <person name="Nguyen N.H."/>
            <person name="Vilgalys R."/>
            <person name="Ruytinx J."/>
            <person name="Liao H.L."/>
            <person name="Branco S."/>
            <person name="Kuo A."/>
            <person name="LaButti K."/>
            <person name="Lipzen A."/>
            <person name="Andreopoulos W."/>
            <person name="Pangilinan J."/>
            <person name="Riley R."/>
            <person name="Hundley H."/>
            <person name="Na H."/>
            <person name="Barry K."/>
            <person name="Grigoriev I.V."/>
            <person name="Stajich J.E."/>
            <person name="Kennedy P.G."/>
        </authorList>
    </citation>
    <scope>NUCLEOTIDE SEQUENCE</scope>
    <source>
        <strain evidence="13">DOB743</strain>
    </source>
</reference>
<dbReference type="PROSITE" id="PS00039">
    <property type="entry name" value="DEAD_ATP_HELICASE"/>
    <property type="match status" value="1"/>
</dbReference>
<evidence type="ECO:0000313" key="14">
    <source>
        <dbReference type="Proteomes" id="UP000714275"/>
    </source>
</evidence>
<dbReference type="AlphaFoldDB" id="A0A9P6ZVQ0"/>
<dbReference type="EMBL" id="JABBWD010000021">
    <property type="protein sequence ID" value="KAG1777411.1"/>
    <property type="molecule type" value="Genomic_DNA"/>
</dbReference>
<evidence type="ECO:0000256" key="5">
    <source>
        <dbReference type="ARBA" id="ARBA00022840"/>
    </source>
</evidence>
<keyword evidence="5 9" id="KW-0067">ATP-binding</keyword>
<dbReference type="PROSITE" id="PS51194">
    <property type="entry name" value="HELICASE_CTER"/>
    <property type="match status" value="1"/>
</dbReference>
<evidence type="ECO:0000256" key="10">
    <source>
        <dbReference type="SAM" id="MobiDB-lite"/>
    </source>
</evidence>
<comment type="similarity">
    <text evidence="7">Belongs to the DEAD box helicase family. DDX52/ROK1 subfamily.</text>
</comment>
<dbReference type="InterPro" id="IPR000629">
    <property type="entry name" value="RNA-helicase_DEAD-box_CS"/>
</dbReference>
<dbReference type="SUPFAM" id="SSF52540">
    <property type="entry name" value="P-loop containing nucleoside triphosphate hydrolases"/>
    <property type="match status" value="1"/>
</dbReference>
<dbReference type="GO" id="GO:0016787">
    <property type="term" value="F:hydrolase activity"/>
    <property type="evidence" value="ECO:0007669"/>
    <property type="project" value="UniProtKB-KW"/>
</dbReference>
<organism evidence="13 14">
    <name type="scientific">Suillus placidus</name>
    <dbReference type="NCBI Taxonomy" id="48579"/>
    <lineage>
        <taxon>Eukaryota</taxon>
        <taxon>Fungi</taxon>
        <taxon>Dikarya</taxon>
        <taxon>Basidiomycota</taxon>
        <taxon>Agaricomycotina</taxon>
        <taxon>Agaricomycetes</taxon>
        <taxon>Agaricomycetidae</taxon>
        <taxon>Boletales</taxon>
        <taxon>Suillineae</taxon>
        <taxon>Suillaceae</taxon>
        <taxon>Suillus</taxon>
    </lineage>
</organism>
<dbReference type="Gene3D" id="3.40.50.300">
    <property type="entry name" value="P-loop containing nucleotide triphosphate hydrolases"/>
    <property type="match status" value="2"/>
</dbReference>
<dbReference type="PANTHER" id="PTHR47959:SF15">
    <property type="entry name" value="RNA HELICASE"/>
    <property type="match status" value="1"/>
</dbReference>
<feature type="region of interest" description="Disordered" evidence="10">
    <location>
        <begin position="520"/>
        <end position="579"/>
    </location>
</feature>
<dbReference type="GO" id="GO:0005524">
    <property type="term" value="F:ATP binding"/>
    <property type="evidence" value="ECO:0007669"/>
    <property type="project" value="UniProtKB-KW"/>
</dbReference>
<keyword evidence="6" id="KW-0694">RNA-binding</keyword>
<dbReference type="InterPro" id="IPR011545">
    <property type="entry name" value="DEAD/DEAH_box_helicase_dom"/>
</dbReference>
<accession>A0A9P6ZVQ0</accession>
<feature type="compositionally biased region" description="Basic and acidic residues" evidence="10">
    <location>
        <begin position="540"/>
        <end position="550"/>
    </location>
</feature>
<dbReference type="InterPro" id="IPR044764">
    <property type="entry name" value="DDX52/Rok1_DEADc"/>
</dbReference>
<dbReference type="InterPro" id="IPR001650">
    <property type="entry name" value="Helicase_C-like"/>
</dbReference>
<keyword evidence="14" id="KW-1185">Reference proteome</keyword>
<feature type="domain" description="Helicase ATP-binding" evidence="11">
    <location>
        <begin position="162"/>
        <end position="341"/>
    </location>
</feature>
<dbReference type="SMART" id="SM00490">
    <property type="entry name" value="HELICc"/>
    <property type="match status" value="1"/>
</dbReference>
<feature type="region of interest" description="Disordered" evidence="10">
    <location>
        <begin position="63"/>
        <end position="122"/>
    </location>
</feature>
<keyword evidence="4 9" id="KW-0347">Helicase</keyword>
<dbReference type="OrthoDB" id="360161at2759"/>
<dbReference type="Pfam" id="PF00270">
    <property type="entry name" value="DEAD"/>
    <property type="match status" value="1"/>
</dbReference>
<dbReference type="InterPro" id="IPR050079">
    <property type="entry name" value="DEAD_box_RNA_helicase"/>
</dbReference>
<dbReference type="CDD" id="cd18787">
    <property type="entry name" value="SF2_C_DEAD"/>
    <property type="match status" value="1"/>
</dbReference>
<dbReference type="EC" id="3.6.4.13" evidence="1"/>
<evidence type="ECO:0000256" key="9">
    <source>
        <dbReference type="RuleBase" id="RU000492"/>
    </source>
</evidence>
<dbReference type="PROSITE" id="PS51192">
    <property type="entry name" value="HELICASE_ATP_BIND_1"/>
    <property type="match status" value="1"/>
</dbReference>
<dbReference type="PANTHER" id="PTHR47959">
    <property type="entry name" value="ATP-DEPENDENT RNA HELICASE RHLE-RELATED"/>
    <property type="match status" value="1"/>
</dbReference>
<comment type="caution">
    <text evidence="13">The sequence shown here is derived from an EMBL/GenBank/DDBJ whole genome shotgun (WGS) entry which is preliminary data.</text>
</comment>
<dbReference type="GO" id="GO:0005829">
    <property type="term" value="C:cytosol"/>
    <property type="evidence" value="ECO:0007669"/>
    <property type="project" value="TreeGrafter"/>
</dbReference>
<feature type="compositionally biased region" description="Basic and acidic residues" evidence="10">
    <location>
        <begin position="559"/>
        <end position="579"/>
    </location>
</feature>
<comment type="catalytic activity">
    <reaction evidence="8">
        <text>ATP + H2O = ADP + phosphate + H(+)</text>
        <dbReference type="Rhea" id="RHEA:13065"/>
        <dbReference type="ChEBI" id="CHEBI:15377"/>
        <dbReference type="ChEBI" id="CHEBI:15378"/>
        <dbReference type="ChEBI" id="CHEBI:30616"/>
        <dbReference type="ChEBI" id="CHEBI:43474"/>
        <dbReference type="ChEBI" id="CHEBI:456216"/>
        <dbReference type="EC" id="3.6.4.13"/>
    </reaction>
</comment>
<dbReference type="CDD" id="cd17957">
    <property type="entry name" value="DEADc_DDX52"/>
    <property type="match status" value="1"/>
</dbReference>
<evidence type="ECO:0000259" key="12">
    <source>
        <dbReference type="PROSITE" id="PS51194"/>
    </source>
</evidence>
<dbReference type="Pfam" id="PF00271">
    <property type="entry name" value="Helicase_C"/>
    <property type="match status" value="1"/>
</dbReference>
<dbReference type="InterPro" id="IPR027417">
    <property type="entry name" value="P-loop_NTPase"/>
</dbReference>
<feature type="domain" description="Helicase C-terminal" evidence="12">
    <location>
        <begin position="366"/>
        <end position="514"/>
    </location>
</feature>
<keyword evidence="2 9" id="KW-0547">Nucleotide-binding</keyword>
<sequence length="579" mass="64232">MEAFQLLSRGGARFDKQRFKSDVEIFNKTPAKDVKGKGVLISHDAQLPPELDFFKYAKASAGKRKAGDNESHVHAEGRLEKVEHKRRKIEDESMDSDDNHIGTEEEAPTMQKHRVTAKGSDVPKPIASFEDLRERYHVPPRLLSNLSENSYKHPTGIQAHGIPILLEHRDLAAVSPTGTGKTLAYLTPIMSALGSPISSMKNDGGRGVRAVILAPTRELAHQIHNECRKLAAGRKWRAVLFSKATASTLSDKNVRDKVDIIISTPLRLVASIQEGHLELNNVQHLVLDEADRMLDPEFLSQVQEVIAACTHPNIQKAVFSATLPAGAEKLAMGILRNPIRIIVGLKDTPLPLIAQTLTYVADDASKLPSLLTYLSQPYNPPLLVFTSTQPRTTSLAEELTMNGISNVDCLHAGMTKKERDDAVSRMRRGESWVMVTTEVMARGMDFKGIRQVINYDFPTSVQSYVHRIGRTGRAGREGKAVTYFTDEDGPFLKAIANVLLQSGSSVPEWILKLPKPSKMKRKQMGKVKRADTVNAARKIGRSDAIKKRDMIAGSKRRKEKELRETDKNNGVGEQDRSDK</sequence>
<proteinExistence type="inferred from homology"/>
<evidence type="ECO:0000256" key="3">
    <source>
        <dbReference type="ARBA" id="ARBA00022801"/>
    </source>
</evidence>
<evidence type="ECO:0000313" key="13">
    <source>
        <dbReference type="EMBL" id="KAG1777411.1"/>
    </source>
</evidence>
<dbReference type="GO" id="GO:0003723">
    <property type="term" value="F:RNA binding"/>
    <property type="evidence" value="ECO:0007669"/>
    <property type="project" value="UniProtKB-KW"/>
</dbReference>
<evidence type="ECO:0000256" key="2">
    <source>
        <dbReference type="ARBA" id="ARBA00022741"/>
    </source>
</evidence>
<evidence type="ECO:0000256" key="4">
    <source>
        <dbReference type="ARBA" id="ARBA00022806"/>
    </source>
</evidence>
<evidence type="ECO:0000259" key="11">
    <source>
        <dbReference type="PROSITE" id="PS51192"/>
    </source>
</evidence>
<evidence type="ECO:0000256" key="8">
    <source>
        <dbReference type="ARBA" id="ARBA00047984"/>
    </source>
</evidence>
<dbReference type="SMART" id="SM00487">
    <property type="entry name" value="DEXDc"/>
    <property type="match status" value="1"/>
</dbReference>
<dbReference type="GO" id="GO:0030490">
    <property type="term" value="P:maturation of SSU-rRNA"/>
    <property type="evidence" value="ECO:0007669"/>
    <property type="project" value="InterPro"/>
</dbReference>
<evidence type="ECO:0000256" key="7">
    <source>
        <dbReference type="ARBA" id="ARBA00024355"/>
    </source>
</evidence>
<gene>
    <name evidence="13" type="ORF">EV702DRAFT_1179518</name>
</gene>
<dbReference type="Proteomes" id="UP000714275">
    <property type="component" value="Unassembled WGS sequence"/>
</dbReference>
<evidence type="ECO:0000256" key="1">
    <source>
        <dbReference type="ARBA" id="ARBA00012552"/>
    </source>
</evidence>
<evidence type="ECO:0000256" key="6">
    <source>
        <dbReference type="ARBA" id="ARBA00022884"/>
    </source>
</evidence>